<sequence length="39" mass="4606">MMYITENHTDNIIVEIFYALATITIIFNLIASIRSFKRE</sequence>
<dbReference type="Proteomes" id="UP000005444">
    <property type="component" value="Chromosome"/>
</dbReference>
<accession>G8PB35</accession>
<evidence type="ECO:0000313" key="3">
    <source>
        <dbReference type="Proteomes" id="UP000005444"/>
    </source>
</evidence>
<keyword evidence="1" id="KW-0472">Membrane</keyword>
<dbReference type="HOGENOM" id="CLU_3314185_0_0_9"/>
<dbReference type="PATRIC" id="fig|701521.8.peg.332"/>
<protein>
    <submittedName>
        <fullName evidence="2">Membrane protein</fullName>
    </submittedName>
</protein>
<gene>
    <name evidence="2" type="ordered locus">PECL_353</name>
</gene>
<keyword evidence="1" id="KW-0812">Transmembrane</keyword>
<dbReference type="EMBL" id="CP003137">
    <property type="protein sequence ID" value="AEV94664.1"/>
    <property type="molecule type" value="Genomic_DNA"/>
</dbReference>
<keyword evidence="3" id="KW-1185">Reference proteome</keyword>
<reference evidence="2 3" key="1">
    <citation type="journal article" date="2012" name="J. Bacteriol.">
        <title>Complete Genome Sequence of the Beer Spoilage Organism Pediococcus claussenii ATCC BAA-344T.</title>
        <authorList>
            <person name="Pittet V."/>
            <person name="Abegunde T."/>
            <person name="Marfleet T."/>
            <person name="Haakensen M."/>
            <person name="Morrow K."/>
            <person name="Jayaprakash T."/>
            <person name="Schroeder K."/>
            <person name="Trost B."/>
            <person name="Byrns S."/>
            <person name="Bergsveinson J."/>
            <person name="Kusalik A."/>
            <person name="Ziola B."/>
        </authorList>
    </citation>
    <scope>NUCLEOTIDE SEQUENCE [LARGE SCALE GENOMIC DNA]</scope>
    <source>
        <strain evidence="2 3">ATCC BAA-344</strain>
    </source>
</reference>
<dbReference type="KEGG" id="pce:PECL_353"/>
<evidence type="ECO:0000256" key="1">
    <source>
        <dbReference type="SAM" id="Phobius"/>
    </source>
</evidence>
<organism evidence="2 3">
    <name type="scientific">Pediococcus claussenii (strain ATCC BAA-344 / DSM 14800 / JCM 18046 / KCTC 3811 / LMG 21948 / P06)</name>
    <dbReference type="NCBI Taxonomy" id="701521"/>
    <lineage>
        <taxon>Bacteria</taxon>
        <taxon>Bacillati</taxon>
        <taxon>Bacillota</taxon>
        <taxon>Bacilli</taxon>
        <taxon>Lactobacillales</taxon>
        <taxon>Lactobacillaceae</taxon>
        <taxon>Pediococcus</taxon>
    </lineage>
</organism>
<name>G8PB35_PEDCP</name>
<keyword evidence="1" id="KW-1133">Transmembrane helix</keyword>
<dbReference type="STRING" id="701521.PECL_353"/>
<feature type="transmembrane region" description="Helical" evidence="1">
    <location>
        <begin position="12"/>
        <end position="31"/>
    </location>
</feature>
<proteinExistence type="predicted"/>
<evidence type="ECO:0000313" key="2">
    <source>
        <dbReference type="EMBL" id="AEV94664.1"/>
    </source>
</evidence>
<dbReference type="AlphaFoldDB" id="G8PB35"/>